<proteinExistence type="predicted"/>
<keyword evidence="1" id="KW-0472">Membrane</keyword>
<evidence type="ECO:0000256" key="1">
    <source>
        <dbReference type="SAM" id="Phobius"/>
    </source>
</evidence>
<gene>
    <name evidence="2" type="ORF">B0I21_101288</name>
</gene>
<comment type="caution">
    <text evidence="2">The sequence shown here is derived from an EMBL/GenBank/DDBJ whole genome shotgun (WGS) entry which is preliminary data.</text>
</comment>
<dbReference type="EMBL" id="SNZV01000001">
    <property type="protein sequence ID" value="TDS17423.1"/>
    <property type="molecule type" value="Genomic_DNA"/>
</dbReference>
<keyword evidence="1" id="KW-1133">Transmembrane helix</keyword>
<evidence type="ECO:0000313" key="3">
    <source>
        <dbReference type="Proteomes" id="UP000294752"/>
    </source>
</evidence>
<dbReference type="AlphaFoldDB" id="A0A4R7D850"/>
<keyword evidence="3" id="KW-1185">Reference proteome</keyword>
<organism evidence="2 3">
    <name type="scientific">Sphingobacterium paludis</name>
    <dbReference type="NCBI Taxonomy" id="1476465"/>
    <lineage>
        <taxon>Bacteria</taxon>
        <taxon>Pseudomonadati</taxon>
        <taxon>Bacteroidota</taxon>
        <taxon>Sphingobacteriia</taxon>
        <taxon>Sphingobacteriales</taxon>
        <taxon>Sphingobacteriaceae</taxon>
        <taxon>Sphingobacterium</taxon>
    </lineage>
</organism>
<name>A0A4R7D850_9SPHI</name>
<feature type="transmembrane region" description="Helical" evidence="1">
    <location>
        <begin position="12"/>
        <end position="29"/>
    </location>
</feature>
<keyword evidence="1" id="KW-0812">Transmembrane</keyword>
<sequence length="50" mass="6383">MQQTEFLVEKWLIYLFIYLFKHFYFFIVWECTINLCANVIKFHFLLKTWI</sequence>
<dbReference type="Proteomes" id="UP000294752">
    <property type="component" value="Unassembled WGS sequence"/>
</dbReference>
<accession>A0A4R7D850</accession>
<reference evidence="2 3" key="1">
    <citation type="submission" date="2019-03" db="EMBL/GenBank/DDBJ databases">
        <title>Genomic Encyclopedia of Type Strains, Phase III (KMG-III): the genomes of soil and plant-associated and newly described type strains.</title>
        <authorList>
            <person name="Whitman W."/>
        </authorList>
    </citation>
    <scope>NUCLEOTIDE SEQUENCE [LARGE SCALE GENOMIC DNA]</scope>
    <source>
        <strain evidence="2 3">CGMCC 1.12801</strain>
    </source>
</reference>
<evidence type="ECO:0000313" key="2">
    <source>
        <dbReference type="EMBL" id="TDS17423.1"/>
    </source>
</evidence>
<protein>
    <submittedName>
        <fullName evidence="2">Uncharacterized protein</fullName>
    </submittedName>
</protein>